<dbReference type="EMBL" id="JAUSVS010000001">
    <property type="protein sequence ID" value="MDQ0462281.1"/>
    <property type="molecule type" value="Genomic_DNA"/>
</dbReference>
<evidence type="ECO:0000256" key="2">
    <source>
        <dbReference type="SAM" id="SignalP"/>
    </source>
</evidence>
<dbReference type="InterPro" id="IPR001478">
    <property type="entry name" value="PDZ"/>
</dbReference>
<keyword evidence="2" id="KW-0732">Signal</keyword>
<dbReference type="PROSITE" id="PS50106">
    <property type="entry name" value="PDZ"/>
    <property type="match status" value="1"/>
</dbReference>
<dbReference type="PROSITE" id="PS50175">
    <property type="entry name" value="ASP_PROT_RETROV"/>
    <property type="match status" value="1"/>
</dbReference>
<reference evidence="5 6" key="1">
    <citation type="submission" date="2023-07" db="EMBL/GenBank/DDBJ databases">
        <title>Genomic Encyclopedia of Type Strains, Phase IV (KMG-IV): sequencing the most valuable type-strain genomes for metagenomic binning, comparative biology and taxonomic classification.</title>
        <authorList>
            <person name="Goeker M."/>
        </authorList>
    </citation>
    <scope>NUCLEOTIDE SEQUENCE [LARGE SCALE GENOMIC DNA]</scope>
    <source>
        <strain evidence="5 6">DSM 18695</strain>
    </source>
</reference>
<dbReference type="PROSITE" id="PS00141">
    <property type="entry name" value="ASP_PROTEASE"/>
    <property type="match status" value="1"/>
</dbReference>
<dbReference type="Gene3D" id="2.40.70.10">
    <property type="entry name" value="Acid Proteases"/>
    <property type="match status" value="2"/>
</dbReference>
<dbReference type="InterPro" id="IPR036034">
    <property type="entry name" value="PDZ_sf"/>
</dbReference>
<feature type="domain" description="PDZ" evidence="3">
    <location>
        <begin position="524"/>
        <end position="572"/>
    </location>
</feature>
<dbReference type="SMART" id="SM00228">
    <property type="entry name" value="PDZ"/>
    <property type="match status" value="1"/>
</dbReference>
<feature type="signal peptide" evidence="2">
    <location>
        <begin position="1"/>
        <end position="23"/>
    </location>
</feature>
<dbReference type="Proteomes" id="UP001228905">
    <property type="component" value="Unassembled WGS sequence"/>
</dbReference>
<dbReference type="Pfam" id="PF17820">
    <property type="entry name" value="PDZ_6"/>
    <property type="match status" value="1"/>
</dbReference>
<dbReference type="RefSeq" id="WP_307344456.1">
    <property type="nucleotide sequence ID" value="NZ_JAUSVS010000001.1"/>
</dbReference>
<dbReference type="InterPro" id="IPR021109">
    <property type="entry name" value="Peptidase_aspartic_dom_sf"/>
</dbReference>
<dbReference type="Gene3D" id="2.30.42.10">
    <property type="match status" value="1"/>
</dbReference>
<evidence type="ECO:0000259" key="3">
    <source>
        <dbReference type="PROSITE" id="PS50106"/>
    </source>
</evidence>
<dbReference type="Pfam" id="PF13650">
    <property type="entry name" value="Asp_protease_2"/>
    <property type="match status" value="1"/>
</dbReference>
<feature type="domain" description="Peptidase A2" evidence="4">
    <location>
        <begin position="271"/>
        <end position="347"/>
    </location>
</feature>
<evidence type="ECO:0008006" key="7">
    <source>
        <dbReference type="Google" id="ProtNLM"/>
    </source>
</evidence>
<evidence type="ECO:0000313" key="5">
    <source>
        <dbReference type="EMBL" id="MDQ0462281.1"/>
    </source>
</evidence>
<comment type="caution">
    <text evidence="5">The sequence shown here is derived from an EMBL/GenBank/DDBJ whole genome shotgun (WGS) entry which is preliminary data.</text>
</comment>
<feature type="chain" id="PRO_5047532676" description="PDZ domain-containing protein" evidence="2">
    <location>
        <begin position="24"/>
        <end position="606"/>
    </location>
</feature>
<name>A0ABU0IJU7_9CAUL</name>
<accession>A0ABU0IJU7</accession>
<evidence type="ECO:0000256" key="1">
    <source>
        <dbReference type="ARBA" id="ARBA00022801"/>
    </source>
</evidence>
<dbReference type="CDD" id="cd05483">
    <property type="entry name" value="retropepsin_like_bacteria"/>
    <property type="match status" value="1"/>
</dbReference>
<gene>
    <name evidence="5" type="ORF">QO010_000029</name>
</gene>
<protein>
    <recommendedName>
        <fullName evidence="7">PDZ domain-containing protein</fullName>
    </recommendedName>
</protein>
<dbReference type="SUPFAM" id="SSF50630">
    <property type="entry name" value="Acid proteases"/>
    <property type="match status" value="1"/>
</dbReference>
<sequence>MRPFTLLAGALTALALTAGAACADPLSDLTDRYVAWRGGEAFAKAHGVYETGQARDGEYGGPAQRWQAPGRGREDVAIGAVKLNQAYGPDGGWSVTLSGQVEALSGAELTQLKRRALLTFDDALRGAEGAKVSLQPSETFDGARVAVIRIVFEGPDSYDLLLNPKTGALIAMRLTEDRQTTTVRYGDWRMVEGVRMPFEERQQIENDRRQQRFTFTAIDIDPVIDAQVWAAPAPQRKFAFAGGATATAPLPFEFYLGSRIYIPASVNGVETHVLLDSGAEATVLDKTWAAANGIKPTGSVTAVGTGGRAEAELASGVTIRIGDLELKDLTVVLIDLRGVEKMLGRPLPVILGKEVFNDLAVSLDFQARTIAFQDPAAFTPPAGATAVPIMLVNGLRTVPVSIEGAAPVPMDFDLGNGSPLLVYSAFWKPAGLLTDGRLASKGLSGAVGGLKARDLVTVRTLTFAGVTFEAVPAVLFGDEAKDADGTISLGNIGMPILSRFALTTDYSHDRLWLTPLPDAVGKPFTKDRTGLGLQPPNGKLQFVAPGSPADAAGLKTGDTLTAIDGKPLKDLTTADFQRLRALPAGATLSVTLANGTVKVLTLRDYY</sequence>
<dbReference type="InterPro" id="IPR041489">
    <property type="entry name" value="PDZ_6"/>
</dbReference>
<keyword evidence="6" id="KW-1185">Reference proteome</keyword>
<dbReference type="SUPFAM" id="SSF50156">
    <property type="entry name" value="PDZ domain-like"/>
    <property type="match status" value="1"/>
</dbReference>
<dbReference type="InterPro" id="IPR001969">
    <property type="entry name" value="Aspartic_peptidase_AS"/>
</dbReference>
<organism evidence="5 6">
    <name type="scientific">Caulobacter ginsengisoli</name>
    <dbReference type="NCBI Taxonomy" id="400775"/>
    <lineage>
        <taxon>Bacteria</taxon>
        <taxon>Pseudomonadati</taxon>
        <taxon>Pseudomonadota</taxon>
        <taxon>Alphaproteobacteria</taxon>
        <taxon>Caulobacterales</taxon>
        <taxon>Caulobacteraceae</taxon>
        <taxon>Caulobacter</taxon>
    </lineage>
</organism>
<proteinExistence type="predicted"/>
<evidence type="ECO:0000313" key="6">
    <source>
        <dbReference type="Proteomes" id="UP001228905"/>
    </source>
</evidence>
<dbReference type="InterPro" id="IPR034122">
    <property type="entry name" value="Retropepsin-like_bacterial"/>
</dbReference>
<dbReference type="InterPro" id="IPR001995">
    <property type="entry name" value="Peptidase_A2_cat"/>
</dbReference>
<dbReference type="PROSITE" id="PS51257">
    <property type="entry name" value="PROKAR_LIPOPROTEIN"/>
    <property type="match status" value="1"/>
</dbReference>
<keyword evidence="1" id="KW-0378">Hydrolase</keyword>
<evidence type="ECO:0000259" key="4">
    <source>
        <dbReference type="PROSITE" id="PS50175"/>
    </source>
</evidence>